<evidence type="ECO:0000313" key="4">
    <source>
        <dbReference type="Proteomes" id="UP000607559"/>
    </source>
</evidence>
<comment type="caution">
    <text evidence="3">The sequence shown here is derived from an EMBL/GenBank/DDBJ whole genome shotgun (WGS) entry which is preliminary data.</text>
</comment>
<dbReference type="CDD" id="cd00093">
    <property type="entry name" value="HTH_XRE"/>
    <property type="match status" value="1"/>
</dbReference>
<dbReference type="AlphaFoldDB" id="A0A8J2XS46"/>
<dbReference type="EMBL" id="BMJC01000001">
    <property type="protein sequence ID" value="GGA92401.1"/>
    <property type="molecule type" value="Genomic_DNA"/>
</dbReference>
<dbReference type="Pfam" id="PF12844">
    <property type="entry name" value="HTH_19"/>
    <property type="match status" value="1"/>
</dbReference>
<evidence type="ECO:0000256" key="1">
    <source>
        <dbReference type="ARBA" id="ARBA00023125"/>
    </source>
</evidence>
<keyword evidence="1" id="KW-0238">DNA-binding</keyword>
<dbReference type="PROSITE" id="PS50943">
    <property type="entry name" value="HTH_CROC1"/>
    <property type="match status" value="1"/>
</dbReference>
<dbReference type="InterPro" id="IPR001387">
    <property type="entry name" value="Cro/C1-type_HTH"/>
</dbReference>
<keyword evidence="4" id="KW-1185">Reference proteome</keyword>
<proteinExistence type="predicted"/>
<dbReference type="RefSeq" id="WP_188930047.1">
    <property type="nucleotide sequence ID" value="NZ_BMJC01000001.1"/>
</dbReference>
<dbReference type="InterPro" id="IPR010982">
    <property type="entry name" value="Lambda_DNA-bd_dom_sf"/>
</dbReference>
<dbReference type="Proteomes" id="UP000607559">
    <property type="component" value="Unassembled WGS sequence"/>
</dbReference>
<dbReference type="SMART" id="SM00530">
    <property type="entry name" value="HTH_XRE"/>
    <property type="match status" value="1"/>
</dbReference>
<dbReference type="PANTHER" id="PTHR46797">
    <property type="entry name" value="HTH-TYPE TRANSCRIPTIONAL REGULATOR"/>
    <property type="match status" value="1"/>
</dbReference>
<reference evidence="3" key="1">
    <citation type="journal article" date="2014" name="Int. J. Syst. Evol. Microbiol.">
        <title>Complete genome sequence of Corynebacterium casei LMG S-19264T (=DSM 44701T), isolated from a smear-ripened cheese.</title>
        <authorList>
            <consortium name="US DOE Joint Genome Institute (JGI-PGF)"/>
            <person name="Walter F."/>
            <person name="Albersmeier A."/>
            <person name="Kalinowski J."/>
            <person name="Ruckert C."/>
        </authorList>
    </citation>
    <scope>NUCLEOTIDE SEQUENCE</scope>
    <source>
        <strain evidence="3">CGMCC 1.15448</strain>
    </source>
</reference>
<dbReference type="Gene3D" id="1.10.260.40">
    <property type="entry name" value="lambda repressor-like DNA-binding domains"/>
    <property type="match status" value="1"/>
</dbReference>
<dbReference type="SUPFAM" id="SSF47413">
    <property type="entry name" value="lambda repressor-like DNA-binding domains"/>
    <property type="match status" value="1"/>
</dbReference>
<reference evidence="3" key="2">
    <citation type="submission" date="2020-09" db="EMBL/GenBank/DDBJ databases">
        <authorList>
            <person name="Sun Q."/>
            <person name="Zhou Y."/>
        </authorList>
    </citation>
    <scope>NUCLEOTIDE SEQUENCE</scope>
    <source>
        <strain evidence="3">CGMCC 1.15448</strain>
    </source>
</reference>
<dbReference type="PANTHER" id="PTHR46797:SF1">
    <property type="entry name" value="METHYLPHOSPHONATE SYNTHASE"/>
    <property type="match status" value="1"/>
</dbReference>
<accession>A0A8J2XS46</accession>
<evidence type="ECO:0000313" key="3">
    <source>
        <dbReference type="EMBL" id="GGA92401.1"/>
    </source>
</evidence>
<name>A0A8J2XS46_9BACT</name>
<feature type="domain" description="HTH cro/C1-type" evidence="2">
    <location>
        <begin position="9"/>
        <end position="64"/>
    </location>
</feature>
<gene>
    <name evidence="3" type="ORF">GCM10011511_14750</name>
</gene>
<dbReference type="InterPro" id="IPR050807">
    <property type="entry name" value="TransReg_Diox_bact_type"/>
</dbReference>
<sequence length="112" mass="12644">MNETFGKLLKEIRHEKNISQRELALSVGVDYSYISKIENDRLPPPAAETIIKIADSLKVPPEILLANSGKVSNDLKDVISNPEAIRFLNTVKQMNLSNAEWQSLQQQLKSLR</sequence>
<dbReference type="GO" id="GO:0005829">
    <property type="term" value="C:cytosol"/>
    <property type="evidence" value="ECO:0007669"/>
    <property type="project" value="TreeGrafter"/>
</dbReference>
<dbReference type="GO" id="GO:0003700">
    <property type="term" value="F:DNA-binding transcription factor activity"/>
    <property type="evidence" value="ECO:0007669"/>
    <property type="project" value="TreeGrafter"/>
</dbReference>
<protein>
    <recommendedName>
        <fullName evidence="2">HTH cro/C1-type domain-containing protein</fullName>
    </recommendedName>
</protein>
<evidence type="ECO:0000259" key="2">
    <source>
        <dbReference type="PROSITE" id="PS50943"/>
    </source>
</evidence>
<organism evidence="3 4">
    <name type="scientific">Puia dinghuensis</name>
    <dbReference type="NCBI Taxonomy" id="1792502"/>
    <lineage>
        <taxon>Bacteria</taxon>
        <taxon>Pseudomonadati</taxon>
        <taxon>Bacteroidota</taxon>
        <taxon>Chitinophagia</taxon>
        <taxon>Chitinophagales</taxon>
        <taxon>Chitinophagaceae</taxon>
        <taxon>Puia</taxon>
    </lineage>
</organism>
<dbReference type="GO" id="GO:0003677">
    <property type="term" value="F:DNA binding"/>
    <property type="evidence" value="ECO:0007669"/>
    <property type="project" value="UniProtKB-KW"/>
</dbReference>